<evidence type="ECO:0000256" key="1">
    <source>
        <dbReference type="SAM" id="Phobius"/>
    </source>
</evidence>
<keyword evidence="1" id="KW-0472">Membrane</keyword>
<protein>
    <recommendedName>
        <fullName evidence="5">Holin</fullName>
    </recommendedName>
</protein>
<keyword evidence="1" id="KW-0812">Transmembrane</keyword>
<dbReference type="Proteomes" id="UP001149719">
    <property type="component" value="Unassembled WGS sequence"/>
</dbReference>
<dbReference type="RefSeq" id="WP_269127863.1">
    <property type="nucleotide sequence ID" value="NZ_JAPUBN010000024.1"/>
</dbReference>
<keyword evidence="1" id="KW-1133">Transmembrane helix</keyword>
<name>A0ABT4JZ86_9GAMM</name>
<evidence type="ECO:0008006" key="5">
    <source>
        <dbReference type="Google" id="ProtNLM"/>
    </source>
</evidence>
<keyword evidence="2" id="KW-0732">Signal</keyword>
<evidence type="ECO:0000256" key="2">
    <source>
        <dbReference type="SAM" id="SignalP"/>
    </source>
</evidence>
<feature type="transmembrane region" description="Helical" evidence="1">
    <location>
        <begin position="35"/>
        <end position="55"/>
    </location>
</feature>
<organism evidence="3 4">
    <name type="scientific">Marinomonas phaeophyticola</name>
    <dbReference type="NCBI Taxonomy" id="3004091"/>
    <lineage>
        <taxon>Bacteria</taxon>
        <taxon>Pseudomonadati</taxon>
        <taxon>Pseudomonadota</taxon>
        <taxon>Gammaproteobacteria</taxon>
        <taxon>Oceanospirillales</taxon>
        <taxon>Oceanospirillaceae</taxon>
        <taxon>Marinomonas</taxon>
    </lineage>
</organism>
<keyword evidence="4" id="KW-1185">Reference proteome</keyword>
<sequence>MQRIQALASIAGLMALFSQSTIAHSGQQTIYEVSDLIHTIMTVVVASVIISAAIYKQRIRRVKRKKAIDPDV</sequence>
<dbReference type="EMBL" id="JAPUBN010000024">
    <property type="protein sequence ID" value="MCZ2723717.1"/>
    <property type="molecule type" value="Genomic_DNA"/>
</dbReference>
<evidence type="ECO:0000313" key="4">
    <source>
        <dbReference type="Proteomes" id="UP001149719"/>
    </source>
</evidence>
<feature type="chain" id="PRO_5047215972" description="Holin" evidence="2">
    <location>
        <begin position="24"/>
        <end position="72"/>
    </location>
</feature>
<comment type="caution">
    <text evidence="3">The sequence shown here is derived from an EMBL/GenBank/DDBJ whole genome shotgun (WGS) entry which is preliminary data.</text>
</comment>
<gene>
    <name evidence="3" type="ORF">O1D97_19370</name>
</gene>
<evidence type="ECO:0000313" key="3">
    <source>
        <dbReference type="EMBL" id="MCZ2723717.1"/>
    </source>
</evidence>
<proteinExistence type="predicted"/>
<accession>A0ABT4JZ86</accession>
<feature type="signal peptide" evidence="2">
    <location>
        <begin position="1"/>
        <end position="23"/>
    </location>
</feature>
<reference evidence="3" key="1">
    <citation type="submission" date="2022-12" db="EMBL/GenBank/DDBJ databases">
        <title>Marinomonas 15G1-11 sp. nov, isolated from marine algae.</title>
        <authorList>
            <person name="Butt M."/>
            <person name="Choi D.G."/>
            <person name="Kim J.M."/>
            <person name="Lee J.K."/>
            <person name="Baek J.H."/>
            <person name="Jeon C.O."/>
        </authorList>
    </citation>
    <scope>NUCLEOTIDE SEQUENCE</scope>
    <source>
        <strain evidence="3">15G1-11</strain>
    </source>
</reference>